<comment type="caution">
    <text evidence="8">The sequence shown here is derived from an EMBL/GenBank/DDBJ whole genome shotgun (WGS) entry which is preliminary data.</text>
</comment>
<dbReference type="Pfam" id="PF02390">
    <property type="entry name" value="Methyltransf_4"/>
    <property type="match status" value="1"/>
</dbReference>
<reference evidence="8 9" key="1">
    <citation type="submission" date="2010-08" db="EMBL/GenBank/DDBJ databases">
        <authorList>
            <person name="Durkin A.S."/>
            <person name="Madupu R."/>
            <person name="Torralba M."/>
            <person name="Gillis M."/>
            <person name="Methe B."/>
            <person name="Sutton G."/>
            <person name="Nelson K.E."/>
        </authorList>
    </citation>
    <scope>NUCLEOTIDE SEQUENCE [LARGE SCALE GENOMIC DNA]</scope>
    <source>
        <strain evidence="8 9">PB189-T1-4</strain>
    </source>
</reference>
<protein>
    <recommendedName>
        <fullName evidence="3">tRNA (guanine(46)-N(7))-methyltransferase</fullName>
        <ecNumber evidence="3">2.1.1.33</ecNumber>
    </recommendedName>
</protein>
<dbReference type="Proteomes" id="UP000004431">
    <property type="component" value="Unassembled WGS sequence"/>
</dbReference>
<evidence type="ECO:0000256" key="6">
    <source>
        <dbReference type="ARBA" id="ARBA00022691"/>
    </source>
</evidence>
<keyword evidence="5" id="KW-0808">Transferase</keyword>
<dbReference type="InterPro" id="IPR029063">
    <property type="entry name" value="SAM-dependent_MTases_sf"/>
</dbReference>
<sequence>MQVSNAYSCTHTRTRLHEGFSMHGLHARLGKNFNLYDRLVRYNKAIVENPKHIRGHWRQWCAPCAYDEKRQRFVQSTFREVHLDLGCGKGNFCVDAACRRPDVLFVGVDAEPLCIAYAAQKICERELSNALVFGAHSSHISDFFAPQEIDYVYLNFPTPFPRKKQARERLVYLDNLLLLRSVLSQQARVMFKTDSYPLMQFAITQFERAGYRCIWSSNDARADRPHDPSSLYEEKLTAKGARVLAREYELCDIPKDLPQVEQLSLVDYLPQDLANVSYVPHGMEGTFVNLINYEAHRTQ</sequence>
<evidence type="ECO:0000256" key="7">
    <source>
        <dbReference type="ARBA" id="ARBA00022694"/>
    </source>
</evidence>
<dbReference type="InterPro" id="IPR003358">
    <property type="entry name" value="tRNA_(Gua-N-7)_MeTrfase_Trmb"/>
</dbReference>
<dbReference type="PANTHER" id="PTHR23417">
    <property type="entry name" value="3-DEOXY-D-MANNO-OCTULOSONIC-ACID TRANSFERASE/TRNA GUANINE-N 7 - -METHYLTRANSFERASE"/>
    <property type="match status" value="1"/>
</dbReference>
<evidence type="ECO:0000313" key="8">
    <source>
        <dbReference type="EMBL" id="EFL44270.1"/>
    </source>
</evidence>
<keyword evidence="6" id="KW-0949">S-adenosyl-L-methionine</keyword>
<evidence type="ECO:0000256" key="4">
    <source>
        <dbReference type="ARBA" id="ARBA00022603"/>
    </source>
</evidence>
<dbReference type="CDD" id="cd02440">
    <property type="entry name" value="AdoMet_MTases"/>
    <property type="match status" value="1"/>
</dbReference>
<dbReference type="PANTHER" id="PTHR23417:SF14">
    <property type="entry name" value="PENTACOTRIPEPTIDE-REPEAT REGION OF PRORP DOMAIN-CONTAINING PROTEIN"/>
    <property type="match status" value="1"/>
</dbReference>
<dbReference type="EC" id="2.1.1.33" evidence="3"/>
<organism evidence="8 9">
    <name type="scientific">Fannyhessea vaginae PB189-T1-4</name>
    <dbReference type="NCBI Taxonomy" id="866774"/>
    <lineage>
        <taxon>Bacteria</taxon>
        <taxon>Bacillati</taxon>
        <taxon>Actinomycetota</taxon>
        <taxon>Coriobacteriia</taxon>
        <taxon>Coriobacteriales</taxon>
        <taxon>Atopobiaceae</taxon>
        <taxon>Fannyhessea</taxon>
    </lineage>
</organism>
<gene>
    <name evidence="8" type="ORF">HMPREF9248_0886</name>
</gene>
<keyword evidence="7" id="KW-0819">tRNA processing</keyword>
<keyword evidence="9" id="KW-1185">Reference proteome</keyword>
<keyword evidence="4" id="KW-0489">Methyltransferase</keyword>
<comment type="catalytic activity">
    <reaction evidence="1">
        <text>guanosine(46) in tRNA + S-adenosyl-L-methionine = N(7)-methylguanosine(46) in tRNA + S-adenosyl-L-homocysteine</text>
        <dbReference type="Rhea" id="RHEA:42708"/>
        <dbReference type="Rhea" id="RHEA-COMP:10188"/>
        <dbReference type="Rhea" id="RHEA-COMP:10189"/>
        <dbReference type="ChEBI" id="CHEBI:57856"/>
        <dbReference type="ChEBI" id="CHEBI:59789"/>
        <dbReference type="ChEBI" id="CHEBI:74269"/>
        <dbReference type="ChEBI" id="CHEBI:74480"/>
        <dbReference type="EC" id="2.1.1.33"/>
    </reaction>
</comment>
<dbReference type="EMBL" id="AEDQ01000017">
    <property type="protein sequence ID" value="EFL44270.1"/>
    <property type="molecule type" value="Genomic_DNA"/>
</dbReference>
<comment type="function">
    <text evidence="2">Catalyzes the formation of N(7)-methylguanine at position 46 (m7G46) in tRNA.</text>
</comment>
<evidence type="ECO:0000256" key="3">
    <source>
        <dbReference type="ARBA" id="ARBA00011977"/>
    </source>
</evidence>
<dbReference type="PROSITE" id="PS51625">
    <property type="entry name" value="SAM_MT_TRMB"/>
    <property type="match status" value="1"/>
</dbReference>
<evidence type="ECO:0000313" key="9">
    <source>
        <dbReference type="Proteomes" id="UP000004431"/>
    </source>
</evidence>
<accession>A0ABN0B0K9</accession>
<name>A0ABN0B0K9_9ACTN</name>
<dbReference type="SUPFAM" id="SSF53335">
    <property type="entry name" value="S-adenosyl-L-methionine-dependent methyltransferases"/>
    <property type="match status" value="1"/>
</dbReference>
<dbReference type="Gene3D" id="3.40.50.150">
    <property type="entry name" value="Vaccinia Virus protein VP39"/>
    <property type="match status" value="1"/>
</dbReference>
<evidence type="ECO:0000256" key="5">
    <source>
        <dbReference type="ARBA" id="ARBA00022679"/>
    </source>
</evidence>
<evidence type="ECO:0000256" key="1">
    <source>
        <dbReference type="ARBA" id="ARBA00000142"/>
    </source>
</evidence>
<proteinExistence type="predicted"/>
<evidence type="ECO:0000256" key="2">
    <source>
        <dbReference type="ARBA" id="ARBA00003015"/>
    </source>
</evidence>